<keyword evidence="15" id="KW-1185">Reference proteome</keyword>
<evidence type="ECO:0000256" key="1">
    <source>
        <dbReference type="ARBA" id="ARBA00004651"/>
    </source>
</evidence>
<dbReference type="PANTHER" id="PTHR43394">
    <property type="entry name" value="ATP-DEPENDENT PERMEASE MDL1, MITOCHONDRIAL"/>
    <property type="match status" value="1"/>
</dbReference>
<keyword evidence="7" id="KW-1278">Translocase</keyword>
<feature type="transmembrane region" description="Helical" evidence="11">
    <location>
        <begin position="21"/>
        <end position="43"/>
    </location>
</feature>
<dbReference type="SUPFAM" id="SSF90123">
    <property type="entry name" value="ABC transporter transmembrane region"/>
    <property type="match status" value="1"/>
</dbReference>
<evidence type="ECO:0000259" key="13">
    <source>
        <dbReference type="PROSITE" id="PS50929"/>
    </source>
</evidence>
<feature type="transmembrane region" description="Helical" evidence="11">
    <location>
        <begin position="248"/>
        <end position="270"/>
    </location>
</feature>
<evidence type="ECO:0000256" key="4">
    <source>
        <dbReference type="ARBA" id="ARBA00022692"/>
    </source>
</evidence>
<dbReference type="Pfam" id="PF00005">
    <property type="entry name" value="ABC_tran"/>
    <property type="match status" value="1"/>
</dbReference>
<feature type="transmembrane region" description="Helical" evidence="11">
    <location>
        <begin position="165"/>
        <end position="183"/>
    </location>
</feature>
<dbReference type="InterPro" id="IPR003439">
    <property type="entry name" value="ABC_transporter-like_ATP-bd"/>
</dbReference>
<dbReference type="InterPro" id="IPR036640">
    <property type="entry name" value="ABC1_TM_sf"/>
</dbReference>
<dbReference type="NCBIfam" id="TIGR02203">
    <property type="entry name" value="MsbA_lipidA"/>
    <property type="match status" value="1"/>
</dbReference>
<dbReference type="Pfam" id="PF00664">
    <property type="entry name" value="ABC_membrane"/>
    <property type="match status" value="1"/>
</dbReference>
<evidence type="ECO:0000259" key="12">
    <source>
        <dbReference type="PROSITE" id="PS50893"/>
    </source>
</evidence>
<dbReference type="SUPFAM" id="SSF52540">
    <property type="entry name" value="P-loop containing nucleoside triphosphate hydrolases"/>
    <property type="match status" value="1"/>
</dbReference>
<keyword evidence="9" id="KW-0445">Lipid transport</keyword>
<dbReference type="OrthoDB" id="9782586at2"/>
<dbReference type="AlphaFoldDB" id="A0A432VXS5"/>
<evidence type="ECO:0000256" key="5">
    <source>
        <dbReference type="ARBA" id="ARBA00022741"/>
    </source>
</evidence>
<feature type="domain" description="ABC transporter" evidence="12">
    <location>
        <begin position="340"/>
        <end position="576"/>
    </location>
</feature>
<dbReference type="Gene3D" id="1.20.1560.10">
    <property type="entry name" value="ABC transporter type 1, transmembrane domain"/>
    <property type="match status" value="1"/>
</dbReference>
<proteinExistence type="predicted"/>
<dbReference type="CDD" id="cd03251">
    <property type="entry name" value="ABCC_MsbA"/>
    <property type="match status" value="1"/>
</dbReference>
<dbReference type="CDD" id="cd18552">
    <property type="entry name" value="ABC_6TM_MsbA_like"/>
    <property type="match status" value="1"/>
</dbReference>
<dbReference type="InterPro" id="IPR011527">
    <property type="entry name" value="ABC1_TM_dom"/>
</dbReference>
<evidence type="ECO:0000256" key="7">
    <source>
        <dbReference type="ARBA" id="ARBA00022967"/>
    </source>
</evidence>
<dbReference type="PROSITE" id="PS50929">
    <property type="entry name" value="ABC_TM1F"/>
    <property type="match status" value="1"/>
</dbReference>
<evidence type="ECO:0000256" key="11">
    <source>
        <dbReference type="SAM" id="Phobius"/>
    </source>
</evidence>
<keyword evidence="10 11" id="KW-0472">Membrane</keyword>
<dbReference type="InterPro" id="IPR003593">
    <property type="entry name" value="AAA+_ATPase"/>
</dbReference>
<feature type="transmembrane region" description="Helical" evidence="11">
    <location>
        <begin position="140"/>
        <end position="159"/>
    </location>
</feature>
<dbReference type="GO" id="GO:0005524">
    <property type="term" value="F:ATP binding"/>
    <property type="evidence" value="ECO:0007669"/>
    <property type="project" value="UniProtKB-KW"/>
</dbReference>
<dbReference type="GO" id="GO:0005886">
    <property type="term" value="C:plasma membrane"/>
    <property type="evidence" value="ECO:0007669"/>
    <property type="project" value="UniProtKB-SubCell"/>
</dbReference>
<feature type="transmembrane region" description="Helical" evidence="11">
    <location>
        <begin position="63"/>
        <end position="90"/>
    </location>
</feature>
<dbReference type="InterPro" id="IPR027417">
    <property type="entry name" value="P-loop_NTPase"/>
</dbReference>
<evidence type="ECO:0000256" key="3">
    <source>
        <dbReference type="ARBA" id="ARBA00022475"/>
    </source>
</evidence>
<feature type="domain" description="ABC transmembrane type-1" evidence="13">
    <location>
        <begin position="26"/>
        <end position="308"/>
    </location>
</feature>
<sequence length="587" mass="64999">MDSNLKRKKHFRRLLSYIKPYRFAFAFAVFGMLGYAGIDTFFFANIETLIDDGLGAGNPQILVYAAIFVPAIFVIRGLFNFISTYFLSYVGFQIVTKMRQELFEHLMRLPVAYHDKVSTGDLISKITYDTQQLAEATSRAVLTLIKEGAFVIGLLGLMFYHSWQLSLVFLVIGPVIGKVVSVVSRKFREVSSKIQTAMGNVTTTAEQMINGHQVVVMFEGQKHEAERFGAVNKATRQQNMKLVNIRTVSTSVIQFIASLSLAAVLFIASFPSMIEQLTPGAFTTMLTAMIMLLRPLKQLTNVNADFQRGLAAAASIFAVLDEEQEKDTGSHQVARVRGDVTVKNLTFRYARKDTPALNDVSFHVPAGKTLALVGRSGSGKSTISNLLTRFYDYETGAIELDGVDIREYELKSLRRQFAVVSQSVTLFNDTIANNIAYGAQEQVSREAIERAIQLAYADEFINEMPLGLETIVGENGVMLSGGQRQRIAIARALLRDAPLLILDEATSALDTESERHIQAALENLQQNRTSIVIAHRLSTIEKADEILVLDHGRIVERGTHQELLALSGVYAQLHNLQVGGENGKTAD</sequence>
<keyword evidence="4 11" id="KW-0812">Transmembrane</keyword>
<reference evidence="14 15" key="1">
    <citation type="journal article" date="2011" name="Front. Microbiol.">
        <title>Genomic signatures of strain selection and enhancement in Bacillus atrophaeus var. globigii, a historical biowarfare simulant.</title>
        <authorList>
            <person name="Gibbons H.S."/>
            <person name="Broomall S.M."/>
            <person name="McNew L.A."/>
            <person name="Daligault H."/>
            <person name="Chapman C."/>
            <person name="Bruce D."/>
            <person name="Karavis M."/>
            <person name="Krepps M."/>
            <person name="McGregor P.A."/>
            <person name="Hong C."/>
            <person name="Park K.H."/>
            <person name="Akmal A."/>
            <person name="Feldman A."/>
            <person name="Lin J.S."/>
            <person name="Chang W.E."/>
            <person name="Higgs B.W."/>
            <person name="Demirev P."/>
            <person name="Lindquist J."/>
            <person name="Liem A."/>
            <person name="Fochler E."/>
            <person name="Read T.D."/>
            <person name="Tapia R."/>
            <person name="Johnson S."/>
            <person name="Bishop-Lilly K.A."/>
            <person name="Detter C."/>
            <person name="Han C."/>
            <person name="Sozhamannan S."/>
            <person name="Rosenzweig C.N."/>
            <person name="Skowronski E.W."/>
        </authorList>
    </citation>
    <scope>NUCLEOTIDE SEQUENCE [LARGE SCALE GENOMIC DNA]</scope>
    <source>
        <strain evidence="14 15">AK5</strain>
    </source>
</reference>
<dbReference type="RefSeq" id="WP_126790460.1">
    <property type="nucleotide sequence ID" value="NZ_PIPI01000001.1"/>
</dbReference>
<name>A0A432VXS5_9GAMM</name>
<dbReference type="SMART" id="SM00382">
    <property type="entry name" value="AAA"/>
    <property type="match status" value="1"/>
</dbReference>
<dbReference type="InterPro" id="IPR017871">
    <property type="entry name" value="ABC_transporter-like_CS"/>
</dbReference>
<keyword evidence="6 14" id="KW-0067">ATP-binding</keyword>
<keyword evidence="3" id="KW-1003">Cell membrane</keyword>
<dbReference type="FunFam" id="3.40.50.300:FF:000140">
    <property type="entry name" value="Lipid A export ATP-binding/permease protein MsbA"/>
    <property type="match status" value="1"/>
</dbReference>
<dbReference type="GO" id="GO:0015421">
    <property type="term" value="F:ABC-type oligopeptide transporter activity"/>
    <property type="evidence" value="ECO:0007669"/>
    <property type="project" value="TreeGrafter"/>
</dbReference>
<evidence type="ECO:0000256" key="8">
    <source>
        <dbReference type="ARBA" id="ARBA00022989"/>
    </source>
</evidence>
<dbReference type="InterPro" id="IPR011917">
    <property type="entry name" value="ABC_transpr_lipidA"/>
</dbReference>
<gene>
    <name evidence="14" type="primary">msbA</name>
    <name evidence="14" type="ORF">CWE06_01080</name>
</gene>
<keyword evidence="5" id="KW-0547">Nucleotide-binding</keyword>
<comment type="caution">
    <text evidence="14">The sequence shown here is derived from an EMBL/GenBank/DDBJ whole genome shotgun (WGS) entry which is preliminary data.</text>
</comment>
<dbReference type="PROSITE" id="PS50893">
    <property type="entry name" value="ABC_TRANSPORTER_2"/>
    <property type="match status" value="1"/>
</dbReference>
<dbReference type="PANTHER" id="PTHR43394:SF1">
    <property type="entry name" value="ATP-BINDING CASSETTE SUB-FAMILY B MEMBER 10, MITOCHONDRIAL"/>
    <property type="match status" value="1"/>
</dbReference>
<keyword evidence="2" id="KW-0813">Transport</keyword>
<dbReference type="Proteomes" id="UP000288212">
    <property type="component" value="Unassembled WGS sequence"/>
</dbReference>
<dbReference type="EMBL" id="PIPI01000001">
    <property type="protein sequence ID" value="RUO21482.1"/>
    <property type="molecule type" value="Genomic_DNA"/>
</dbReference>
<organism evidence="14 15">
    <name type="scientific">Aliidiomarina haloalkalitolerans</name>
    <dbReference type="NCBI Taxonomy" id="859059"/>
    <lineage>
        <taxon>Bacteria</taxon>
        <taxon>Pseudomonadati</taxon>
        <taxon>Pseudomonadota</taxon>
        <taxon>Gammaproteobacteria</taxon>
        <taxon>Alteromonadales</taxon>
        <taxon>Idiomarinaceae</taxon>
        <taxon>Aliidiomarina</taxon>
    </lineage>
</organism>
<evidence type="ECO:0000256" key="10">
    <source>
        <dbReference type="ARBA" id="ARBA00023136"/>
    </source>
</evidence>
<keyword evidence="8 11" id="KW-1133">Transmembrane helix</keyword>
<evidence type="ECO:0000256" key="2">
    <source>
        <dbReference type="ARBA" id="ARBA00022448"/>
    </source>
</evidence>
<dbReference type="GO" id="GO:0034040">
    <property type="term" value="F:ATPase-coupled lipid transmembrane transporter activity"/>
    <property type="evidence" value="ECO:0007669"/>
    <property type="project" value="InterPro"/>
</dbReference>
<evidence type="ECO:0000256" key="9">
    <source>
        <dbReference type="ARBA" id="ARBA00023055"/>
    </source>
</evidence>
<accession>A0A432VXS5</accession>
<evidence type="ECO:0000313" key="15">
    <source>
        <dbReference type="Proteomes" id="UP000288212"/>
    </source>
</evidence>
<dbReference type="InterPro" id="IPR039421">
    <property type="entry name" value="Type_1_exporter"/>
</dbReference>
<dbReference type="PROSITE" id="PS00211">
    <property type="entry name" value="ABC_TRANSPORTER_1"/>
    <property type="match status" value="1"/>
</dbReference>
<protein>
    <submittedName>
        <fullName evidence="14">Lipid A export permease/ATP-binding protein MsbA</fullName>
    </submittedName>
</protein>
<comment type="subcellular location">
    <subcellularLocation>
        <location evidence="1">Cell membrane</location>
        <topology evidence="1">Multi-pass membrane protein</topology>
    </subcellularLocation>
</comment>
<dbReference type="GO" id="GO:0016887">
    <property type="term" value="F:ATP hydrolysis activity"/>
    <property type="evidence" value="ECO:0007669"/>
    <property type="project" value="InterPro"/>
</dbReference>
<evidence type="ECO:0000313" key="14">
    <source>
        <dbReference type="EMBL" id="RUO21482.1"/>
    </source>
</evidence>
<dbReference type="Gene3D" id="3.40.50.300">
    <property type="entry name" value="P-loop containing nucleotide triphosphate hydrolases"/>
    <property type="match status" value="1"/>
</dbReference>
<evidence type="ECO:0000256" key="6">
    <source>
        <dbReference type="ARBA" id="ARBA00022840"/>
    </source>
</evidence>